<dbReference type="InterPro" id="IPR025585">
    <property type="entry name" value="PSII_Psb27"/>
</dbReference>
<sequence length="144" mass="15556">MIAAFAAIFLNLMKHYISRLLALVLVVVIGVAGCTNVPATLSGDYGQDTLALVKSLRTALTLPEGTPEKAAAQAKARTSINDFFAAYRRDPALTKLASFTTMRTALNSLAGHYSSYPNRPVPEKLKKRLESEFQQIEAALSRGA</sequence>
<evidence type="ECO:0000313" key="3">
    <source>
        <dbReference type="Proteomes" id="UP000010478"/>
    </source>
</evidence>
<keyword evidence="1" id="KW-0564">Palmitate</keyword>
<dbReference type="HAMAP" id="MF_01481">
    <property type="entry name" value="PSII_Psb27"/>
    <property type="match status" value="1"/>
</dbReference>
<organism evidence="2 3">
    <name type="scientific">Phormidium nigroviride PCC 7112</name>
    <dbReference type="NCBI Taxonomy" id="179408"/>
    <lineage>
        <taxon>Bacteria</taxon>
        <taxon>Bacillati</taxon>
        <taxon>Cyanobacteriota</taxon>
        <taxon>Cyanophyceae</taxon>
        <taxon>Oscillatoriophycideae</taxon>
        <taxon>Oscillatoriales</taxon>
        <taxon>Oscillatoriaceae</taxon>
        <taxon>Phormidium</taxon>
    </lineage>
</organism>
<dbReference type="InterPro" id="IPR017488">
    <property type="entry name" value="PSII_Psb27_cyano_bac"/>
</dbReference>
<dbReference type="GO" id="GO:0010206">
    <property type="term" value="P:photosystem II repair"/>
    <property type="evidence" value="ECO:0007669"/>
    <property type="project" value="UniProtKB-UniRule"/>
</dbReference>
<dbReference type="eggNOG" id="ENOG5031CPI">
    <property type="taxonomic scope" value="Bacteria"/>
</dbReference>
<keyword evidence="1" id="KW-0472">Membrane</keyword>
<comment type="subunit">
    <text evidence="1">Monomer. Forms a complex with a monomeric, partially assembled PSII. This is probably the complex in which D1 is assembled and/or replaced.</text>
</comment>
<dbReference type="PANTHER" id="PTHR34041">
    <property type="entry name" value="PHOTOSYSTEM II REPAIR PROTEIN PSB27-H1, CHLOROPLASTIC"/>
    <property type="match status" value="1"/>
</dbReference>
<comment type="function">
    <text evidence="1">Plays a role in the repair and/or biogenesis of the calcium-manganese-oxide cluster on the lumenal face of the thylakoid membrane. Its presence in a photosystem II (PSII) preparation prevents binding of some small extrinsic subunits and thus assembly of calcium-manganese-oxide cluster.</text>
</comment>
<keyword evidence="1" id="KW-0449">Lipoprotein</keyword>
<dbReference type="STRING" id="179408.Osc7112_2013"/>
<dbReference type="AlphaFoldDB" id="K9VG74"/>
<keyword evidence="1" id="KW-0732">Signal</keyword>
<dbReference type="Proteomes" id="UP000010478">
    <property type="component" value="Chromosome"/>
</dbReference>
<dbReference type="KEGG" id="oni:Osc7112_2013"/>
<dbReference type="GO" id="GO:0031977">
    <property type="term" value="C:thylakoid lumen"/>
    <property type="evidence" value="ECO:0007669"/>
    <property type="project" value="UniProtKB-UniRule"/>
</dbReference>
<proteinExistence type="inferred from homology"/>
<dbReference type="PATRIC" id="fig|179408.3.peg.2456"/>
<comment type="subcellular location">
    <subcellularLocation>
        <location evidence="1">Cellular thylakoid membrane</location>
        <topology evidence="1">Lipid-anchor</topology>
        <orientation evidence="1">Lumenal side</orientation>
    </subcellularLocation>
    <text evidence="1">Associated with PSII on the lumenal side of the thylakoid membrane.</text>
</comment>
<dbReference type="NCBIfam" id="TIGR03044">
    <property type="entry name" value="PS_II_psb27"/>
    <property type="match status" value="1"/>
</dbReference>
<reference evidence="2 3" key="1">
    <citation type="submission" date="2012-05" db="EMBL/GenBank/DDBJ databases">
        <title>Finished chromosome of genome of Oscillatoria sp. PCC 7112.</title>
        <authorList>
            <consortium name="US DOE Joint Genome Institute"/>
            <person name="Gugger M."/>
            <person name="Coursin T."/>
            <person name="Rippka R."/>
            <person name="Tandeau De Marsac N."/>
            <person name="Huntemann M."/>
            <person name="Wei C.-L."/>
            <person name="Han J."/>
            <person name="Detter J.C."/>
            <person name="Han C."/>
            <person name="Tapia R."/>
            <person name="Davenport K."/>
            <person name="Daligault H."/>
            <person name="Erkkila T."/>
            <person name="Gu W."/>
            <person name="Munk A.C.C."/>
            <person name="Teshima H."/>
            <person name="Xu Y."/>
            <person name="Chain P."/>
            <person name="Chen A."/>
            <person name="Krypides N."/>
            <person name="Mavromatis K."/>
            <person name="Markowitz V."/>
            <person name="Szeto E."/>
            <person name="Ivanova N."/>
            <person name="Mikhailova N."/>
            <person name="Ovchinnikova G."/>
            <person name="Pagani I."/>
            <person name="Pati A."/>
            <person name="Goodwin L."/>
            <person name="Peters L."/>
            <person name="Pitluck S."/>
            <person name="Woyke T."/>
            <person name="Kerfeld C."/>
        </authorList>
    </citation>
    <scope>NUCLEOTIDE SEQUENCE [LARGE SCALE GENOMIC DNA]</scope>
    <source>
        <strain evidence="2 3">PCC 7112</strain>
    </source>
</reference>
<evidence type="ECO:0000313" key="2">
    <source>
        <dbReference type="EMBL" id="AFZ06487.1"/>
    </source>
</evidence>
<dbReference type="InterPro" id="IPR038450">
    <property type="entry name" value="PSII_Psb27_sf"/>
</dbReference>
<dbReference type="GO" id="GO:0031676">
    <property type="term" value="C:plasma membrane-derived thylakoid membrane"/>
    <property type="evidence" value="ECO:0007669"/>
    <property type="project" value="UniProtKB-SubCell"/>
</dbReference>
<gene>
    <name evidence="1" type="primary">psb27</name>
    <name evidence="2" type="ORF">Osc7112_2013</name>
</gene>
<dbReference type="PANTHER" id="PTHR34041:SF1">
    <property type="entry name" value="PHOTOSYSTEM II REPAIR PROTEIN PSB27-H1, CHLOROPLASTIC"/>
    <property type="match status" value="1"/>
</dbReference>
<dbReference type="HOGENOM" id="CLU_112237_2_0_3"/>
<dbReference type="Pfam" id="PF13326">
    <property type="entry name" value="PSII_Pbs27"/>
    <property type="match status" value="1"/>
</dbReference>
<dbReference type="Gene3D" id="1.20.58.810">
    <property type="entry name" value="Photosystem II Pbs27"/>
    <property type="match status" value="1"/>
</dbReference>
<keyword evidence="1" id="KW-0793">Thylakoid</keyword>
<keyword evidence="3" id="KW-1185">Reference proteome</keyword>
<dbReference type="GO" id="GO:0010207">
    <property type="term" value="P:photosystem II assembly"/>
    <property type="evidence" value="ECO:0007669"/>
    <property type="project" value="UniProtKB-UniRule"/>
</dbReference>
<name>K9VG74_9CYAN</name>
<protein>
    <recommendedName>
        <fullName evidence="1">Photosystem II lipoprotein Psb27</fullName>
    </recommendedName>
    <alternativeName>
        <fullName evidence="1">Photosystem II 11 kDa protein</fullName>
    </alternativeName>
</protein>
<accession>K9VG74</accession>
<dbReference type="GO" id="GO:0009523">
    <property type="term" value="C:photosystem II"/>
    <property type="evidence" value="ECO:0007669"/>
    <property type="project" value="InterPro"/>
</dbReference>
<evidence type="ECO:0000256" key="1">
    <source>
        <dbReference type="HAMAP-Rule" id="MF_01481"/>
    </source>
</evidence>
<comment type="similarity">
    <text evidence="1">Belongs to the Psb27 family.</text>
</comment>
<dbReference type="EMBL" id="CP003614">
    <property type="protein sequence ID" value="AFZ06487.1"/>
    <property type="molecule type" value="Genomic_DNA"/>
</dbReference>